<accession>A0A1H8ZDQ2</accession>
<dbReference type="STRING" id="1036181.SAMN05421756_101204"/>
<keyword evidence="3" id="KW-1185">Reference proteome</keyword>
<name>A0A1H8ZDQ2_9ACTN</name>
<dbReference type="AlphaFoldDB" id="A0A1H8ZDQ2"/>
<dbReference type="Proteomes" id="UP000198504">
    <property type="component" value="Unassembled WGS sequence"/>
</dbReference>
<evidence type="ECO:0008006" key="4">
    <source>
        <dbReference type="Google" id="ProtNLM"/>
    </source>
</evidence>
<sequence>MLLPVRSRSRRVDVAWVLGLAALAFAVPLAVDLRSGGLHGRIGYDGSVYYASAVALAHGVLPYRDFLLLHPPGIVLALLPFAALGAVVGDPDALALARLAWFAAGAVSAALVFVVLRRRGRWPAVLGAAAYALCVPAVVSEHTTSLEAVGSSCLLGAVALLTAGRDRRTGPVWPLVAAGALVGVSTGTKIWGAAVVLTLVGWATARLGVRRAGLVLAGAVGTTVLVCLPFFVAAPGPMWRMVVLDQLGRRRVPGGLAQRVVDVAGWSGLHGIASTRVLAGAALVLGAAALVLAVRDPVGRLAALLLVVTTAVLLATPPWSVAYTGLAAPSVALVVGSAVARLGERGRPLRAAAGVLVVAAVLGCAAVSLPALHPGSRFPGASLERVLAQVPGCVTTDDPIALVETGALRRDLALRCPVVVDPSGYSYDLQPSAARHVSRPANQQWQAFLTDHLASGRLAVVVRFRTAPGLSRATRRTIGRWPVVATVGGYQVRRPTVPPSGG</sequence>
<feature type="transmembrane region" description="Helical" evidence="1">
    <location>
        <begin position="12"/>
        <end position="31"/>
    </location>
</feature>
<protein>
    <recommendedName>
        <fullName evidence="4">Dolichyl-phosphate-mannose-protein mannosyltransferase</fullName>
    </recommendedName>
</protein>
<dbReference type="OrthoDB" id="5485682at2"/>
<proteinExistence type="predicted"/>
<evidence type="ECO:0000313" key="3">
    <source>
        <dbReference type="Proteomes" id="UP000198504"/>
    </source>
</evidence>
<evidence type="ECO:0000256" key="1">
    <source>
        <dbReference type="SAM" id="Phobius"/>
    </source>
</evidence>
<keyword evidence="1" id="KW-0472">Membrane</keyword>
<evidence type="ECO:0000313" key="2">
    <source>
        <dbReference type="EMBL" id="SEP62532.1"/>
    </source>
</evidence>
<feature type="transmembrane region" description="Helical" evidence="1">
    <location>
        <begin position="351"/>
        <end position="372"/>
    </location>
</feature>
<dbReference type="RefSeq" id="WP_091177275.1">
    <property type="nucleotide sequence ID" value="NZ_FOFA01000001.1"/>
</dbReference>
<dbReference type="EMBL" id="FOFA01000001">
    <property type="protein sequence ID" value="SEP62532.1"/>
    <property type="molecule type" value="Genomic_DNA"/>
</dbReference>
<feature type="transmembrane region" description="Helical" evidence="1">
    <location>
        <begin position="175"/>
        <end position="202"/>
    </location>
</feature>
<feature type="transmembrane region" description="Helical" evidence="1">
    <location>
        <begin position="68"/>
        <end position="88"/>
    </location>
</feature>
<organism evidence="2 3">
    <name type="scientific">Microlunatus flavus</name>
    <dbReference type="NCBI Taxonomy" id="1036181"/>
    <lineage>
        <taxon>Bacteria</taxon>
        <taxon>Bacillati</taxon>
        <taxon>Actinomycetota</taxon>
        <taxon>Actinomycetes</taxon>
        <taxon>Propionibacteriales</taxon>
        <taxon>Propionibacteriaceae</taxon>
        <taxon>Microlunatus</taxon>
    </lineage>
</organism>
<feature type="transmembrane region" description="Helical" evidence="1">
    <location>
        <begin position="277"/>
        <end position="294"/>
    </location>
</feature>
<gene>
    <name evidence="2" type="ORF">SAMN05421756_101204</name>
</gene>
<feature type="transmembrane region" description="Helical" evidence="1">
    <location>
        <begin position="301"/>
        <end position="320"/>
    </location>
</feature>
<keyword evidence="1" id="KW-1133">Transmembrane helix</keyword>
<feature type="transmembrane region" description="Helical" evidence="1">
    <location>
        <begin position="326"/>
        <end position="344"/>
    </location>
</feature>
<feature type="transmembrane region" description="Helical" evidence="1">
    <location>
        <begin position="122"/>
        <end position="139"/>
    </location>
</feature>
<reference evidence="3" key="1">
    <citation type="submission" date="2016-10" db="EMBL/GenBank/DDBJ databases">
        <authorList>
            <person name="Varghese N."/>
            <person name="Submissions S."/>
        </authorList>
    </citation>
    <scope>NUCLEOTIDE SEQUENCE [LARGE SCALE GENOMIC DNA]</scope>
    <source>
        <strain evidence="3">CGMCC 4.6856</strain>
    </source>
</reference>
<feature type="transmembrane region" description="Helical" evidence="1">
    <location>
        <begin position="214"/>
        <end position="234"/>
    </location>
</feature>
<keyword evidence="1" id="KW-0812">Transmembrane</keyword>
<feature type="transmembrane region" description="Helical" evidence="1">
    <location>
        <begin position="95"/>
        <end position="116"/>
    </location>
</feature>